<evidence type="ECO:0000313" key="3">
    <source>
        <dbReference type="Proteomes" id="UP000324324"/>
    </source>
</evidence>
<dbReference type="Gene3D" id="2.60.120.10">
    <property type="entry name" value="Jelly Rolls"/>
    <property type="match status" value="1"/>
</dbReference>
<comment type="caution">
    <text evidence="2">The sequence shown here is derived from an EMBL/GenBank/DDBJ whole genome shotgun (WGS) entry which is preliminary data.</text>
</comment>
<feature type="region of interest" description="Disordered" evidence="1">
    <location>
        <begin position="205"/>
        <end position="226"/>
    </location>
</feature>
<dbReference type="AlphaFoldDB" id="A0A5M8AM37"/>
<dbReference type="SUPFAM" id="SSF51182">
    <property type="entry name" value="RmlC-like cupins"/>
    <property type="match status" value="1"/>
</dbReference>
<dbReference type="InterPro" id="IPR010282">
    <property type="entry name" value="Uncharacterised_HutD/Ves"/>
</dbReference>
<dbReference type="RefSeq" id="WP_150083355.1">
    <property type="nucleotide sequence ID" value="NZ_VWRN01000034.1"/>
</dbReference>
<dbReference type="InterPro" id="IPR011051">
    <property type="entry name" value="RmlC_Cupin_sf"/>
</dbReference>
<dbReference type="Pfam" id="PF05962">
    <property type="entry name" value="HutD"/>
    <property type="match status" value="1"/>
</dbReference>
<sequence>MSAAPSLSPQARRFALDELTPMPWKNGGGTTREIAAWPPAAGLDAFDWRLSIADIAADGPFSAFPGIDRQIVLLDGDGVRLHARDGSFDHRLVAVGEPFAFAGEATVDATLLGGPTRDFNVMTRRGRCRASVASTGAAIDSAGVESDTTVVLYVLAGSWHCDDAQDAEAGVLTAGSGMLLPPGGAFRWLPQDEGEGARCLVVRLQSTQPSSRSHPPIGKPRHDAVR</sequence>
<proteinExistence type="predicted"/>
<dbReference type="PANTHER" id="PTHR37943">
    <property type="entry name" value="PROTEIN VES"/>
    <property type="match status" value="1"/>
</dbReference>
<evidence type="ECO:0000256" key="1">
    <source>
        <dbReference type="SAM" id="MobiDB-lite"/>
    </source>
</evidence>
<dbReference type="CDD" id="cd20293">
    <property type="entry name" value="cupin_HutD_N"/>
    <property type="match status" value="1"/>
</dbReference>
<gene>
    <name evidence="2" type="ORF">F1599_12930</name>
</gene>
<organism evidence="2 3">
    <name type="scientific">Cupriavidus cauae</name>
    <dbReference type="NCBI Taxonomy" id="2608999"/>
    <lineage>
        <taxon>Bacteria</taxon>
        <taxon>Pseudomonadati</taxon>
        <taxon>Pseudomonadota</taxon>
        <taxon>Betaproteobacteria</taxon>
        <taxon>Burkholderiales</taxon>
        <taxon>Burkholderiaceae</taxon>
        <taxon>Cupriavidus</taxon>
    </lineage>
</organism>
<name>A0A5M8AM37_9BURK</name>
<reference evidence="2 3" key="1">
    <citation type="submission" date="2019-09" db="EMBL/GenBank/DDBJ databases">
        <title>Isolation of a novel species in the genus Cupriavidus from patients with sepsis using whole genome sequencing.</title>
        <authorList>
            <person name="Kweon O.J."/>
            <person name="Lee M.-K."/>
        </authorList>
    </citation>
    <scope>NUCLEOTIDE SEQUENCE [LARGE SCALE GENOMIC DNA]</scope>
    <source>
        <strain evidence="2 3">MKL-01</strain>
    </source>
</reference>
<protein>
    <submittedName>
        <fullName evidence="2">HutD family protein</fullName>
    </submittedName>
</protein>
<evidence type="ECO:0000313" key="2">
    <source>
        <dbReference type="EMBL" id="KAA6123829.1"/>
    </source>
</evidence>
<accession>A0A5M8AM37</accession>
<keyword evidence="3" id="KW-1185">Reference proteome</keyword>
<dbReference type="EMBL" id="VWRN01000034">
    <property type="protein sequence ID" value="KAA6123829.1"/>
    <property type="molecule type" value="Genomic_DNA"/>
</dbReference>
<dbReference type="InterPro" id="IPR014710">
    <property type="entry name" value="RmlC-like_jellyroll"/>
</dbReference>
<dbReference type="PANTHER" id="PTHR37943:SF1">
    <property type="entry name" value="PROTEIN VES"/>
    <property type="match status" value="1"/>
</dbReference>
<dbReference type="Proteomes" id="UP000324324">
    <property type="component" value="Unassembled WGS sequence"/>
</dbReference>